<evidence type="ECO:0000256" key="6">
    <source>
        <dbReference type="ARBA" id="ARBA00023139"/>
    </source>
</evidence>
<feature type="binding site" evidence="9">
    <location>
        <begin position="216"/>
        <end position="219"/>
    </location>
    <ligand>
        <name>GTP</name>
        <dbReference type="ChEBI" id="CHEBI:37565"/>
    </ligand>
</feature>
<dbReference type="Gene3D" id="3.40.50.300">
    <property type="entry name" value="P-loop containing nucleotide triphosphate hydrolases"/>
    <property type="match status" value="1"/>
</dbReference>
<dbReference type="GO" id="GO:0031683">
    <property type="term" value="F:G-protein beta/gamma-subunit complex binding"/>
    <property type="evidence" value="ECO:0007669"/>
    <property type="project" value="InterPro"/>
</dbReference>
<evidence type="ECO:0000256" key="10">
    <source>
        <dbReference type="PIRSR" id="PIRSR601019-2"/>
    </source>
</evidence>
<sequence length="300" mass="35243">MRIIHLNGFTTDELWARRSLIFMNVVEASAQLLNGSRRLGFNLTDIEQDAKKIFDMLAANDFSQNFPHDICIAIKSIWAEPKIQEIFNRRNEFYLMDCARYFIESVDRISEPDYIPTIHDILYSRVETIGVSEIRYNYKNTEFRIFDVGGQKTQRRKWIHIFDNVNALFYIAAISEYDLVLREDGVTNRLQDALLLFKSIGNNEMFRTVQIILFLNKKDLFAEKIGKIPLTACFPNYKYKNDYKNGTLYITRKFEQQIIDKQKMIYTHLTCATDTDHVQFVMNSITDMIIAENFKQTGVI</sequence>
<evidence type="ECO:0000256" key="3">
    <source>
        <dbReference type="ARBA" id="ARBA00022741"/>
    </source>
</evidence>
<keyword evidence="5 9" id="KW-0342">GTP-binding</keyword>
<dbReference type="GO" id="GO:0046872">
    <property type="term" value="F:metal ion binding"/>
    <property type="evidence" value="ECO:0007669"/>
    <property type="project" value="UniProtKB-KW"/>
</dbReference>
<evidence type="ECO:0000256" key="1">
    <source>
        <dbReference type="ARBA" id="ARBA00022707"/>
    </source>
</evidence>
<keyword evidence="11" id="KW-1185">Reference proteome</keyword>
<dbReference type="FunFam" id="3.40.50.300:FF:002307">
    <property type="entry name" value="Guanine nucleotide-binding protein G(k) subunit alpha"/>
    <property type="match status" value="1"/>
</dbReference>
<keyword evidence="2 10" id="KW-0479">Metal-binding</keyword>
<dbReference type="AlphaFoldDB" id="A0A914CP03"/>
<feature type="binding site" evidence="9">
    <location>
        <position position="272"/>
    </location>
    <ligand>
        <name>GTP</name>
        <dbReference type="ChEBI" id="CHEBI:37565"/>
    </ligand>
</feature>
<dbReference type="GO" id="GO:0003924">
    <property type="term" value="F:GTPase activity"/>
    <property type="evidence" value="ECO:0007669"/>
    <property type="project" value="InterPro"/>
</dbReference>
<keyword evidence="6" id="KW-0564">Palmitate</keyword>
<feature type="binding site" evidence="9">
    <location>
        <begin position="122"/>
        <end position="128"/>
    </location>
    <ligand>
        <name>GTP</name>
        <dbReference type="ChEBI" id="CHEBI:37565"/>
    </ligand>
</feature>
<dbReference type="WBParaSite" id="ACRNAN_scaffold127.g19436.t1">
    <property type="protein sequence ID" value="ACRNAN_scaffold127.g19436.t1"/>
    <property type="gene ID" value="ACRNAN_scaffold127.g19436"/>
</dbReference>
<dbReference type="SUPFAM" id="SSF52540">
    <property type="entry name" value="P-loop containing nucleoside triphosphate hydrolases"/>
    <property type="match status" value="1"/>
</dbReference>
<dbReference type="Pfam" id="PF00503">
    <property type="entry name" value="G-alpha"/>
    <property type="match status" value="1"/>
</dbReference>
<dbReference type="GO" id="GO:0005525">
    <property type="term" value="F:GTP binding"/>
    <property type="evidence" value="ECO:0007669"/>
    <property type="project" value="UniProtKB-KW"/>
</dbReference>
<protein>
    <submittedName>
        <fullName evidence="12">Uncharacterized protein</fullName>
    </submittedName>
</protein>
<evidence type="ECO:0000256" key="2">
    <source>
        <dbReference type="ARBA" id="ARBA00022723"/>
    </source>
</evidence>
<reference evidence="12" key="1">
    <citation type="submission" date="2022-11" db="UniProtKB">
        <authorList>
            <consortium name="WormBaseParasite"/>
        </authorList>
    </citation>
    <scope>IDENTIFICATION</scope>
</reference>
<name>A0A914CP03_9BILA</name>
<keyword evidence="8" id="KW-0449">Lipoprotein</keyword>
<dbReference type="GO" id="GO:0007188">
    <property type="term" value="P:adenylate cyclase-modulating G protein-coupled receptor signaling pathway"/>
    <property type="evidence" value="ECO:0007669"/>
    <property type="project" value="TreeGrafter"/>
</dbReference>
<organism evidence="11 12">
    <name type="scientific">Acrobeloides nanus</name>
    <dbReference type="NCBI Taxonomy" id="290746"/>
    <lineage>
        <taxon>Eukaryota</taxon>
        <taxon>Metazoa</taxon>
        <taxon>Ecdysozoa</taxon>
        <taxon>Nematoda</taxon>
        <taxon>Chromadorea</taxon>
        <taxon>Rhabditida</taxon>
        <taxon>Tylenchina</taxon>
        <taxon>Cephalobomorpha</taxon>
        <taxon>Cephaloboidea</taxon>
        <taxon>Cephalobidae</taxon>
        <taxon>Acrobeloides</taxon>
    </lineage>
</organism>
<evidence type="ECO:0000256" key="8">
    <source>
        <dbReference type="ARBA" id="ARBA00023288"/>
    </source>
</evidence>
<evidence type="ECO:0000256" key="7">
    <source>
        <dbReference type="ARBA" id="ARBA00023224"/>
    </source>
</evidence>
<dbReference type="SUPFAM" id="SSF47895">
    <property type="entry name" value="Transducin (alpha subunit), insertion domain"/>
    <property type="match status" value="1"/>
</dbReference>
<dbReference type="InterPro" id="IPR011025">
    <property type="entry name" value="GproteinA_insert"/>
</dbReference>
<dbReference type="GO" id="GO:0005834">
    <property type="term" value="C:heterotrimeric G-protein complex"/>
    <property type="evidence" value="ECO:0007669"/>
    <property type="project" value="TreeGrafter"/>
</dbReference>
<dbReference type="InterPro" id="IPR027417">
    <property type="entry name" value="P-loop_NTPase"/>
</dbReference>
<evidence type="ECO:0000313" key="12">
    <source>
        <dbReference type="WBParaSite" id="ACRNAN_scaffold127.g19436.t1"/>
    </source>
</evidence>
<evidence type="ECO:0000256" key="9">
    <source>
        <dbReference type="PIRSR" id="PIRSR601019-1"/>
    </source>
</evidence>
<dbReference type="SMART" id="SM00275">
    <property type="entry name" value="G_alpha"/>
    <property type="match status" value="1"/>
</dbReference>
<evidence type="ECO:0000256" key="5">
    <source>
        <dbReference type="ARBA" id="ARBA00023134"/>
    </source>
</evidence>
<dbReference type="Proteomes" id="UP000887540">
    <property type="component" value="Unplaced"/>
</dbReference>
<dbReference type="PANTHER" id="PTHR10218">
    <property type="entry name" value="GTP-BINDING PROTEIN ALPHA SUBUNIT"/>
    <property type="match status" value="1"/>
</dbReference>
<dbReference type="PANTHER" id="PTHR10218:SF362">
    <property type="entry name" value="G PROTEIN ALPHA O SUBUNIT"/>
    <property type="match status" value="1"/>
</dbReference>
<keyword evidence="7" id="KW-0807">Transducer</keyword>
<dbReference type="GO" id="GO:0005737">
    <property type="term" value="C:cytoplasm"/>
    <property type="evidence" value="ECO:0007669"/>
    <property type="project" value="TreeGrafter"/>
</dbReference>
<evidence type="ECO:0000256" key="4">
    <source>
        <dbReference type="ARBA" id="ARBA00022842"/>
    </source>
</evidence>
<dbReference type="PROSITE" id="PS51882">
    <property type="entry name" value="G_ALPHA"/>
    <property type="match status" value="1"/>
</dbReference>
<keyword evidence="3 9" id="KW-0547">Nucleotide-binding</keyword>
<dbReference type="PRINTS" id="PR00318">
    <property type="entry name" value="GPROTEINA"/>
</dbReference>
<dbReference type="InterPro" id="IPR001019">
    <property type="entry name" value="Gprotein_alpha_su"/>
</dbReference>
<keyword evidence="1" id="KW-0519">Myristate</keyword>
<dbReference type="CDD" id="cd00066">
    <property type="entry name" value="G-alpha"/>
    <property type="match status" value="1"/>
</dbReference>
<feature type="binding site" evidence="10">
    <location>
        <position position="128"/>
    </location>
    <ligand>
        <name>Mg(2+)</name>
        <dbReference type="ChEBI" id="CHEBI:18420"/>
    </ligand>
</feature>
<accession>A0A914CP03</accession>
<dbReference type="Gene3D" id="1.10.400.10">
    <property type="entry name" value="GI Alpha 1, domain 2-like"/>
    <property type="match status" value="1"/>
</dbReference>
<feature type="binding site" evidence="9">
    <location>
        <begin position="147"/>
        <end position="151"/>
    </location>
    <ligand>
        <name>GTP</name>
        <dbReference type="ChEBI" id="CHEBI:37565"/>
    </ligand>
</feature>
<evidence type="ECO:0000313" key="11">
    <source>
        <dbReference type="Proteomes" id="UP000887540"/>
    </source>
</evidence>
<dbReference type="GO" id="GO:0001664">
    <property type="term" value="F:G protein-coupled receptor binding"/>
    <property type="evidence" value="ECO:0007669"/>
    <property type="project" value="TreeGrafter"/>
</dbReference>
<proteinExistence type="predicted"/>
<keyword evidence="4 10" id="KW-0460">Magnesium</keyword>